<dbReference type="AlphaFoldDB" id="A0A1I0XVL4"/>
<dbReference type="RefSeq" id="WP_090040396.1">
    <property type="nucleotide sequence ID" value="NZ_FOKI01000010.1"/>
</dbReference>
<evidence type="ECO:0000259" key="7">
    <source>
        <dbReference type="Pfam" id="PF10035"/>
    </source>
</evidence>
<keyword evidence="3 6" id="KW-0812">Transmembrane</keyword>
<feature type="transmembrane region" description="Helical" evidence="6">
    <location>
        <begin position="55"/>
        <end position="81"/>
    </location>
</feature>
<dbReference type="Proteomes" id="UP000198619">
    <property type="component" value="Unassembled WGS sequence"/>
</dbReference>
<dbReference type="OrthoDB" id="9779786at2"/>
<dbReference type="Pfam" id="PF10035">
    <property type="entry name" value="DUF2179"/>
    <property type="match status" value="1"/>
</dbReference>
<dbReference type="Pfam" id="PF02588">
    <property type="entry name" value="YitT_membrane"/>
    <property type="match status" value="1"/>
</dbReference>
<keyword evidence="4 6" id="KW-1133">Transmembrane helix</keyword>
<evidence type="ECO:0000313" key="9">
    <source>
        <dbReference type="Proteomes" id="UP000198619"/>
    </source>
</evidence>
<evidence type="ECO:0000313" key="8">
    <source>
        <dbReference type="EMBL" id="SFB05041.1"/>
    </source>
</evidence>
<evidence type="ECO:0000256" key="1">
    <source>
        <dbReference type="ARBA" id="ARBA00004651"/>
    </source>
</evidence>
<feature type="transmembrane region" description="Helical" evidence="6">
    <location>
        <begin position="16"/>
        <end position="35"/>
    </location>
</feature>
<feature type="transmembrane region" description="Helical" evidence="6">
    <location>
        <begin position="88"/>
        <end position="108"/>
    </location>
</feature>
<dbReference type="GO" id="GO:0005886">
    <property type="term" value="C:plasma membrane"/>
    <property type="evidence" value="ECO:0007669"/>
    <property type="project" value="UniProtKB-SubCell"/>
</dbReference>
<feature type="transmembrane region" description="Helical" evidence="6">
    <location>
        <begin position="120"/>
        <end position="139"/>
    </location>
</feature>
<accession>A0A1I0XVL4</accession>
<dbReference type="STRING" id="84698.SAMN04488528_101016"/>
<dbReference type="InterPro" id="IPR051461">
    <property type="entry name" value="UPF0750_membrane"/>
</dbReference>
<protein>
    <submittedName>
        <fullName evidence="8">Uncharacterized membrane-anchored protein YitT, contains DUF161 and DUF2179 domains</fullName>
    </submittedName>
</protein>
<keyword evidence="5 6" id="KW-0472">Membrane</keyword>
<evidence type="ECO:0000256" key="6">
    <source>
        <dbReference type="SAM" id="Phobius"/>
    </source>
</evidence>
<comment type="subcellular location">
    <subcellularLocation>
        <location evidence="1">Cell membrane</location>
        <topology evidence="1">Multi-pass membrane protein</topology>
    </subcellularLocation>
</comment>
<keyword evidence="9" id="KW-1185">Reference proteome</keyword>
<dbReference type="InterPro" id="IPR003740">
    <property type="entry name" value="YitT"/>
</dbReference>
<evidence type="ECO:0000256" key="4">
    <source>
        <dbReference type="ARBA" id="ARBA00022989"/>
    </source>
</evidence>
<keyword evidence="2" id="KW-1003">Cell membrane</keyword>
<dbReference type="EMBL" id="FOKI01000010">
    <property type="protein sequence ID" value="SFB05041.1"/>
    <property type="molecule type" value="Genomic_DNA"/>
</dbReference>
<feature type="transmembrane region" description="Helical" evidence="6">
    <location>
        <begin position="184"/>
        <end position="201"/>
    </location>
</feature>
<feature type="domain" description="DUF2179" evidence="7">
    <location>
        <begin position="230"/>
        <end position="284"/>
    </location>
</feature>
<name>A0A1I0XVL4_9CLOT</name>
<organism evidence="8 9">
    <name type="scientific">Clostridium frigidicarnis</name>
    <dbReference type="NCBI Taxonomy" id="84698"/>
    <lineage>
        <taxon>Bacteria</taxon>
        <taxon>Bacillati</taxon>
        <taxon>Bacillota</taxon>
        <taxon>Clostridia</taxon>
        <taxon>Eubacteriales</taxon>
        <taxon>Clostridiaceae</taxon>
        <taxon>Clostridium</taxon>
    </lineage>
</organism>
<dbReference type="InterPro" id="IPR015867">
    <property type="entry name" value="N-reg_PII/ATP_PRibTrfase_C"/>
</dbReference>
<proteinExistence type="predicted"/>
<feature type="transmembrane region" description="Helical" evidence="6">
    <location>
        <begin position="159"/>
        <end position="178"/>
    </location>
</feature>
<dbReference type="PIRSF" id="PIRSF006483">
    <property type="entry name" value="Membrane_protein_YitT"/>
    <property type="match status" value="1"/>
</dbReference>
<dbReference type="PANTHER" id="PTHR33545">
    <property type="entry name" value="UPF0750 MEMBRANE PROTEIN YITT-RELATED"/>
    <property type="match status" value="1"/>
</dbReference>
<evidence type="ECO:0000256" key="3">
    <source>
        <dbReference type="ARBA" id="ARBA00022692"/>
    </source>
</evidence>
<dbReference type="Gene3D" id="3.30.70.120">
    <property type="match status" value="1"/>
</dbReference>
<dbReference type="InterPro" id="IPR019264">
    <property type="entry name" value="DUF2179"/>
</dbReference>
<evidence type="ECO:0000256" key="5">
    <source>
        <dbReference type="ARBA" id="ARBA00023136"/>
    </source>
</evidence>
<sequence length="292" mass="32321">MIKRFDNINFKKSIKEIIFINVGMALVVCGMYFFLMPNNLATGGANGLAIVINRFIPSFPVGVIMLMINGILFIIAFLAIGKAFGAKTIYASLGVSFMIFILEKVIPITKPLTGEIFLELIFGILISGVGMAIVFNQNASTGGTDILAKILNKFFHIDLGKGVLICDLCITIMAIVAFGLKLSMYAMLGVIINGFLIDALLEKINMYKEVTIISQEYEKIRKYIITELERGSTIYSAKGGFSNNTKNVIVVVIKKRDFPRLNKYVYSIDNDAFITVSNVHEIFGEGFRKISC</sequence>
<dbReference type="PANTHER" id="PTHR33545:SF9">
    <property type="entry name" value="UPF0750 MEMBRANE PROTEIN YITE"/>
    <property type="match status" value="1"/>
</dbReference>
<evidence type="ECO:0000256" key="2">
    <source>
        <dbReference type="ARBA" id="ARBA00022475"/>
    </source>
</evidence>
<gene>
    <name evidence="8" type="ORF">SAMN04488528_101016</name>
</gene>
<dbReference type="CDD" id="cd16380">
    <property type="entry name" value="YitT_C"/>
    <property type="match status" value="1"/>
</dbReference>
<reference evidence="8 9" key="1">
    <citation type="submission" date="2016-10" db="EMBL/GenBank/DDBJ databases">
        <authorList>
            <person name="de Groot N.N."/>
        </authorList>
    </citation>
    <scope>NUCLEOTIDE SEQUENCE [LARGE SCALE GENOMIC DNA]</scope>
    <source>
        <strain evidence="8 9">DSM 12271</strain>
    </source>
</reference>